<proteinExistence type="predicted"/>
<sequence length="161" mass="17807">MNTLQARISMELFLVQRGYANPGDSLFDGAGQATFRSSSGVECLLWIPEGQTCLYFYAPVLELTYVGDATLLAEALALNLNPTLTQGGTLALNPANGHLLLRHALDMEIDADGLERQMEAFLSSAGQLRERFQRAQQAPVADPTQRPIPPFNTRLQQRQFR</sequence>
<reference evidence="2 3" key="1">
    <citation type="submission" date="2018-02" db="EMBL/GenBank/DDBJ databases">
        <title>novel marine gammaproteobacteria from coastal saline agro ecosystem.</title>
        <authorList>
            <person name="Krishnan R."/>
            <person name="Ramesh Kumar N."/>
        </authorList>
    </citation>
    <scope>NUCLEOTIDE SEQUENCE [LARGE SCALE GENOMIC DNA]</scope>
    <source>
        <strain evidence="2 3">228</strain>
    </source>
</reference>
<dbReference type="Pfam" id="PF05932">
    <property type="entry name" value="CesT"/>
    <property type="match status" value="1"/>
</dbReference>
<gene>
    <name evidence="2" type="ORF">C4K68_07220</name>
</gene>
<dbReference type="EMBL" id="PRLP01000021">
    <property type="protein sequence ID" value="PPC78032.1"/>
    <property type="molecule type" value="Genomic_DNA"/>
</dbReference>
<name>A0A2S5KTR4_9PROT</name>
<evidence type="ECO:0000313" key="3">
    <source>
        <dbReference type="Proteomes" id="UP000238196"/>
    </source>
</evidence>
<feature type="region of interest" description="Disordered" evidence="1">
    <location>
        <begin position="137"/>
        <end position="161"/>
    </location>
</feature>
<dbReference type="Gene3D" id="3.30.1460.10">
    <property type="match status" value="1"/>
</dbReference>
<dbReference type="GO" id="GO:0030254">
    <property type="term" value="P:protein secretion by the type III secretion system"/>
    <property type="evidence" value="ECO:0007669"/>
    <property type="project" value="InterPro"/>
</dbReference>
<comment type="caution">
    <text evidence="2">The sequence shown here is derived from an EMBL/GenBank/DDBJ whole genome shotgun (WGS) entry which is preliminary data.</text>
</comment>
<dbReference type="InterPro" id="IPR010261">
    <property type="entry name" value="Tir_chaperone"/>
</dbReference>
<evidence type="ECO:0000256" key="1">
    <source>
        <dbReference type="SAM" id="MobiDB-lite"/>
    </source>
</evidence>
<dbReference type="AlphaFoldDB" id="A0A2S5KTR4"/>
<dbReference type="SUPFAM" id="SSF69635">
    <property type="entry name" value="Type III secretory system chaperone-like"/>
    <property type="match status" value="1"/>
</dbReference>
<protein>
    <recommendedName>
        <fullName evidence="4">Tir chaperone family protein</fullName>
    </recommendedName>
</protein>
<dbReference type="Proteomes" id="UP000238196">
    <property type="component" value="Unassembled WGS sequence"/>
</dbReference>
<dbReference type="OrthoDB" id="7106968at2"/>
<organism evidence="2 3">
    <name type="scientific">Proteobacteria bacterium 228</name>
    <dbReference type="NCBI Taxonomy" id="2083153"/>
    <lineage>
        <taxon>Bacteria</taxon>
        <taxon>Pseudomonadati</taxon>
        <taxon>Pseudomonadota</taxon>
    </lineage>
</organism>
<evidence type="ECO:0000313" key="2">
    <source>
        <dbReference type="EMBL" id="PPC78032.1"/>
    </source>
</evidence>
<evidence type="ECO:0008006" key="4">
    <source>
        <dbReference type="Google" id="ProtNLM"/>
    </source>
</evidence>
<accession>A0A2S5KTR4</accession>